<keyword evidence="2" id="KW-1185">Reference proteome</keyword>
<evidence type="ECO:0008006" key="3">
    <source>
        <dbReference type="Google" id="ProtNLM"/>
    </source>
</evidence>
<dbReference type="STRING" id="1443111.Z949_1851"/>
<sequence length="834" mass="86861">MAKPDIEITLSATGLDDIRAAFASVRGESSSTGREIQVSAERAAEGFGGLGERVDDALSRVQELISTIGKITLGAAIAGAGLFAAAMARAKQTVEGTTDVISDMSIAAKSVGALDDLDGFNGISFAFERAGGSAEQALAVMVKLRDLAFEASEGSKEAESQLAQIGVTWQEIINPDTREMNNAVDIVKEIAAGYEGVAKTIDGLRGSQKLFGQEAGTLFFEVLEGGSDDLEKSVELYRDLVGYREDDVRAAYDHKNALTREAAAWEGLRLSFFRGFSDYSIDSAFARTDGITAYRGLAEELGESFGELLYVITPKLTAAIGGLAGFLIDVFDYLATGDTNSTWITAMDEGISTAKKTFSDLKSDVQDGLAAFERISDSVESRMLPAIERLMPIFERGMAYIETSMIPAIDGITAAFARVSDFVSTQTIPLFGDTLAGAFSSVLDLLATGETDAPWLTALSDGISAFVQDLSEVLSIINTVKDAFYSVADFVTGTVLPLFDVDLSSAGLIAGFVVMGVALTKLKPILTGVIGLLAGADKILGKVTGAVLGFIFPNFRTGSGIVDIFKFVGVVLKDLFTLTLAGLGTIITKIGLVGGAARTAAAGAAGAAAGVGAGALAAGAAGAAAVAGTYVAVTSTKELDDRMKEIEQKTVEAAEKHGQAYAAGYLKSSLQQLQEGAGAGGFINDLFGIFGGGADFDQAIADTEEVIRQGGEAAVEAARRGAEEARGGVLSELENEISNIDTEINITGFTGIEESLREGLAEASRNATIQQDLAFNAPQAAPYIAPVIQQAPAQQAAGGSVAAIFQLGVEELRVDVSPADAFSQMVARANRGRN</sequence>
<comment type="caution">
    <text evidence="1">The sequence shown here is derived from an EMBL/GenBank/DDBJ whole genome shotgun (WGS) entry which is preliminary data.</text>
</comment>
<reference evidence="1 2" key="1">
    <citation type="submission" date="2018-09" db="EMBL/GenBank/DDBJ databases">
        <title>Genomic Encyclopedia of Archaeal and Bacterial Type Strains, Phase II (KMG-II): from individual species to whole genera.</title>
        <authorList>
            <person name="Goeker M."/>
        </authorList>
    </citation>
    <scope>NUCLEOTIDE SEQUENCE [LARGE SCALE GENOMIC DNA]</scope>
    <source>
        <strain evidence="1 2">DSM 11458</strain>
    </source>
</reference>
<organism evidence="1 2">
    <name type="scientific">Sulfitobacter guttiformis</name>
    <dbReference type="NCBI Taxonomy" id="74349"/>
    <lineage>
        <taxon>Bacteria</taxon>
        <taxon>Pseudomonadati</taxon>
        <taxon>Pseudomonadota</taxon>
        <taxon>Alphaproteobacteria</taxon>
        <taxon>Rhodobacterales</taxon>
        <taxon>Roseobacteraceae</taxon>
        <taxon>Sulfitobacter</taxon>
    </lineage>
</organism>
<dbReference type="AlphaFoldDB" id="A0A420DHA8"/>
<dbReference type="RefSeq" id="WP_025062352.1">
    <property type="nucleotide sequence ID" value="NZ_RAQK01000002.1"/>
</dbReference>
<gene>
    <name evidence="1" type="ORF">C8N30_2676</name>
</gene>
<proteinExistence type="predicted"/>
<dbReference type="Proteomes" id="UP000284407">
    <property type="component" value="Unassembled WGS sequence"/>
</dbReference>
<protein>
    <recommendedName>
        <fullName evidence="3">Phage-related protein</fullName>
    </recommendedName>
</protein>
<evidence type="ECO:0000313" key="1">
    <source>
        <dbReference type="EMBL" id="RKE93599.1"/>
    </source>
</evidence>
<accession>A0A420DHA8</accession>
<evidence type="ECO:0000313" key="2">
    <source>
        <dbReference type="Proteomes" id="UP000284407"/>
    </source>
</evidence>
<name>A0A420DHA8_9RHOB</name>
<dbReference type="EMBL" id="RAQK01000002">
    <property type="protein sequence ID" value="RKE93599.1"/>
    <property type="molecule type" value="Genomic_DNA"/>
</dbReference>